<dbReference type="SUPFAM" id="SSF56235">
    <property type="entry name" value="N-terminal nucleophile aminohydrolases (Ntn hydrolases)"/>
    <property type="match status" value="1"/>
</dbReference>
<protein>
    <recommendedName>
        <fullName evidence="1">Glutamine amidotransferase type-2 domain-containing protein</fullName>
    </recommendedName>
</protein>
<accession>A0AAD7Z5C7</accession>
<sequence length="69" mass="7508">IVRDAEKLAMRMNHRGACACDNDTGDGAGVLTAIPHTYYAQELSIQVSGLGNNEYGHDMFHTEKGTNIQ</sequence>
<feature type="domain" description="Glutamine amidotransferase type-2" evidence="1">
    <location>
        <begin position="1"/>
        <end position="64"/>
    </location>
</feature>
<proteinExistence type="predicted"/>
<evidence type="ECO:0000313" key="2">
    <source>
        <dbReference type="EMBL" id="KAJ9574209.1"/>
    </source>
</evidence>
<dbReference type="Proteomes" id="UP001233999">
    <property type="component" value="Unassembled WGS sequence"/>
</dbReference>
<evidence type="ECO:0000313" key="3">
    <source>
        <dbReference type="Proteomes" id="UP001233999"/>
    </source>
</evidence>
<feature type="non-terminal residue" evidence="2">
    <location>
        <position position="1"/>
    </location>
</feature>
<dbReference type="Pfam" id="PF00310">
    <property type="entry name" value="GATase_2"/>
    <property type="match status" value="1"/>
</dbReference>
<keyword evidence="3" id="KW-1185">Reference proteome</keyword>
<feature type="non-terminal residue" evidence="2">
    <location>
        <position position="69"/>
    </location>
</feature>
<dbReference type="InterPro" id="IPR029055">
    <property type="entry name" value="Ntn_hydrolases_N"/>
</dbReference>
<dbReference type="AlphaFoldDB" id="A0AAD7Z5C7"/>
<comment type="caution">
    <text evidence="2">The sequence shown here is derived from an EMBL/GenBank/DDBJ whole genome shotgun (WGS) entry which is preliminary data.</text>
</comment>
<reference evidence="2" key="1">
    <citation type="journal article" date="2023" name="IScience">
        <title>Live-bearing cockroach genome reveals convergent evolutionary mechanisms linked to viviparity in insects and beyond.</title>
        <authorList>
            <person name="Fouks B."/>
            <person name="Harrison M.C."/>
            <person name="Mikhailova A.A."/>
            <person name="Marchal E."/>
            <person name="English S."/>
            <person name="Carruthers M."/>
            <person name="Jennings E.C."/>
            <person name="Chiamaka E.L."/>
            <person name="Frigard R.A."/>
            <person name="Pippel M."/>
            <person name="Attardo G.M."/>
            <person name="Benoit J.B."/>
            <person name="Bornberg-Bauer E."/>
            <person name="Tobe S.S."/>
        </authorList>
    </citation>
    <scope>NUCLEOTIDE SEQUENCE</scope>
    <source>
        <strain evidence="2">Stay&amp;Tobe</strain>
    </source>
</reference>
<dbReference type="EMBL" id="JASPKZ010010652">
    <property type="protein sequence ID" value="KAJ9574209.1"/>
    <property type="molecule type" value="Genomic_DNA"/>
</dbReference>
<organism evidence="2 3">
    <name type="scientific">Diploptera punctata</name>
    <name type="common">Pacific beetle cockroach</name>
    <dbReference type="NCBI Taxonomy" id="6984"/>
    <lineage>
        <taxon>Eukaryota</taxon>
        <taxon>Metazoa</taxon>
        <taxon>Ecdysozoa</taxon>
        <taxon>Arthropoda</taxon>
        <taxon>Hexapoda</taxon>
        <taxon>Insecta</taxon>
        <taxon>Pterygota</taxon>
        <taxon>Neoptera</taxon>
        <taxon>Polyneoptera</taxon>
        <taxon>Dictyoptera</taxon>
        <taxon>Blattodea</taxon>
        <taxon>Blaberoidea</taxon>
        <taxon>Blaberidae</taxon>
        <taxon>Diplopterinae</taxon>
        <taxon>Diploptera</taxon>
    </lineage>
</organism>
<dbReference type="Gene3D" id="3.60.20.10">
    <property type="entry name" value="Glutamine Phosphoribosylpyrophosphate, subunit 1, domain 1"/>
    <property type="match status" value="1"/>
</dbReference>
<dbReference type="InterPro" id="IPR017932">
    <property type="entry name" value="GATase_2_dom"/>
</dbReference>
<reference evidence="2" key="2">
    <citation type="submission" date="2023-05" db="EMBL/GenBank/DDBJ databases">
        <authorList>
            <person name="Fouks B."/>
        </authorList>
    </citation>
    <scope>NUCLEOTIDE SEQUENCE</scope>
    <source>
        <strain evidence="2">Stay&amp;Tobe</strain>
        <tissue evidence="2">Testes</tissue>
    </source>
</reference>
<name>A0AAD7Z5C7_DIPPU</name>
<gene>
    <name evidence="2" type="ORF">L9F63_008465</name>
</gene>
<evidence type="ECO:0000259" key="1">
    <source>
        <dbReference type="Pfam" id="PF00310"/>
    </source>
</evidence>